<organism evidence="2 3">
    <name type="scientific">Microbacterium sediminicola</name>
    <dbReference type="NCBI Taxonomy" id="415210"/>
    <lineage>
        <taxon>Bacteria</taxon>
        <taxon>Bacillati</taxon>
        <taxon>Actinomycetota</taxon>
        <taxon>Actinomycetes</taxon>
        <taxon>Micrococcales</taxon>
        <taxon>Microbacteriaceae</taxon>
        <taxon>Microbacterium</taxon>
    </lineage>
</organism>
<name>A0ABN2I5N7_9MICO</name>
<sequence>MKYMETDTISSVISAATSGITSELWLVAPIGLGIMAIVWGVPKGVRFLKSLGR</sequence>
<proteinExistence type="predicted"/>
<keyword evidence="3" id="KW-1185">Reference proteome</keyword>
<accession>A0ABN2I5N7</accession>
<feature type="transmembrane region" description="Helical" evidence="1">
    <location>
        <begin position="24"/>
        <end position="41"/>
    </location>
</feature>
<evidence type="ECO:0000256" key="1">
    <source>
        <dbReference type="SAM" id="Phobius"/>
    </source>
</evidence>
<gene>
    <name evidence="2" type="ORF">GCM10009808_15530</name>
</gene>
<keyword evidence="1" id="KW-0812">Transmembrane</keyword>
<dbReference type="Proteomes" id="UP001501690">
    <property type="component" value="Unassembled WGS sequence"/>
</dbReference>
<evidence type="ECO:0000313" key="2">
    <source>
        <dbReference type="EMBL" id="GAA1698919.1"/>
    </source>
</evidence>
<protein>
    <submittedName>
        <fullName evidence="2">Uncharacterized protein</fullName>
    </submittedName>
</protein>
<reference evidence="2 3" key="1">
    <citation type="journal article" date="2019" name="Int. J. Syst. Evol. Microbiol.">
        <title>The Global Catalogue of Microorganisms (GCM) 10K type strain sequencing project: providing services to taxonomists for standard genome sequencing and annotation.</title>
        <authorList>
            <consortium name="The Broad Institute Genomics Platform"/>
            <consortium name="The Broad Institute Genome Sequencing Center for Infectious Disease"/>
            <person name="Wu L."/>
            <person name="Ma J."/>
        </authorList>
    </citation>
    <scope>NUCLEOTIDE SEQUENCE [LARGE SCALE GENOMIC DNA]</scope>
    <source>
        <strain evidence="2 3">JCM 15577</strain>
    </source>
</reference>
<dbReference type="EMBL" id="BAAAPL010000001">
    <property type="protein sequence ID" value="GAA1698919.1"/>
    <property type="molecule type" value="Genomic_DNA"/>
</dbReference>
<comment type="caution">
    <text evidence="2">The sequence shown here is derived from an EMBL/GenBank/DDBJ whole genome shotgun (WGS) entry which is preliminary data.</text>
</comment>
<evidence type="ECO:0000313" key="3">
    <source>
        <dbReference type="Proteomes" id="UP001501690"/>
    </source>
</evidence>
<keyword evidence="1" id="KW-0472">Membrane</keyword>
<keyword evidence="1" id="KW-1133">Transmembrane helix</keyword>